<evidence type="ECO:0000256" key="2">
    <source>
        <dbReference type="ARBA" id="ARBA00022692"/>
    </source>
</evidence>
<reference evidence="7 8" key="1">
    <citation type="submission" date="2018-03" db="EMBL/GenBank/DDBJ databases">
        <title>Adhaeribacter sp. HMF7605 Genome sequencing and assembly.</title>
        <authorList>
            <person name="Kang H."/>
            <person name="Kang J."/>
            <person name="Cha I."/>
            <person name="Kim H."/>
            <person name="Joh K."/>
        </authorList>
    </citation>
    <scope>NUCLEOTIDE SEQUENCE [LARGE SCALE GENOMIC DNA]</scope>
    <source>
        <strain evidence="7 8">HMF7605</strain>
    </source>
</reference>
<evidence type="ECO:0000259" key="6">
    <source>
        <dbReference type="Pfam" id="PF04932"/>
    </source>
</evidence>
<keyword evidence="2 5" id="KW-0812">Transmembrane</keyword>
<feature type="transmembrane region" description="Helical" evidence="5">
    <location>
        <begin position="148"/>
        <end position="165"/>
    </location>
</feature>
<feature type="transmembrane region" description="Helical" evidence="5">
    <location>
        <begin position="62"/>
        <end position="79"/>
    </location>
</feature>
<dbReference type="EMBL" id="PYFT01000001">
    <property type="protein sequence ID" value="PSR56663.1"/>
    <property type="molecule type" value="Genomic_DNA"/>
</dbReference>
<feature type="transmembrane region" description="Helical" evidence="5">
    <location>
        <begin position="259"/>
        <end position="290"/>
    </location>
</feature>
<evidence type="ECO:0000256" key="5">
    <source>
        <dbReference type="SAM" id="Phobius"/>
    </source>
</evidence>
<feature type="transmembrane region" description="Helical" evidence="5">
    <location>
        <begin position="117"/>
        <end position="142"/>
    </location>
</feature>
<dbReference type="PANTHER" id="PTHR37422">
    <property type="entry name" value="TEICHURONIC ACID BIOSYNTHESIS PROTEIN TUAE"/>
    <property type="match status" value="1"/>
</dbReference>
<evidence type="ECO:0000256" key="4">
    <source>
        <dbReference type="ARBA" id="ARBA00023136"/>
    </source>
</evidence>
<feature type="transmembrane region" description="Helical" evidence="5">
    <location>
        <begin position="172"/>
        <end position="189"/>
    </location>
</feature>
<dbReference type="AlphaFoldDB" id="A0A2T2YMC3"/>
<keyword evidence="4 5" id="KW-0472">Membrane</keyword>
<feature type="transmembrane region" description="Helical" evidence="5">
    <location>
        <begin position="227"/>
        <end position="247"/>
    </location>
</feature>
<comment type="subcellular location">
    <subcellularLocation>
        <location evidence="1">Membrane</location>
        <topology evidence="1">Multi-pass membrane protein</topology>
    </subcellularLocation>
</comment>
<sequence length="474" mass="52281">MQQLSIKEPKANYFFLPLAIIVAIITGWLTVKVGLALPLVLVGLVVAIAFATTVFVRPKIGFMAYIVYCFIITVILRNATSPPPIGPLMDGLLLLSCVAVAFNRYKYQWSNLRNDHFLLAFVWFLINLIEVVNPAGASIIGWLQEMRFTSLNWLLIALLSSVLFTQKKDLDLFLKIVLGLSIIATFYGMKQLYIGLTTGEQRWLDAGADLTHIVFGKLRVFSMFTDAGQFGASQAHLGLVALILALGPFKWWKKVILGLVAGILLYGMLISGTRGALFALVVGVFVALFLSKQTKTLIVGCVLALSALYVLKYTTIGNSYSYHIVRLRTALDPEDISLNVRFNNQQKLKKYLADLPFGGGVGVSGMNGNLYNADKFLSKIPPDSYWVKVWVMYGVVGLVIWFGIIMYILGKCSGIVWNIKDPKLRVKLIALTAGTAGVFVCSYGNEVINGIPTAMIVYISWAFVFLGPKLDSES</sequence>
<dbReference type="Proteomes" id="UP000240357">
    <property type="component" value="Unassembled WGS sequence"/>
</dbReference>
<dbReference type="Pfam" id="PF04932">
    <property type="entry name" value="Wzy_C"/>
    <property type="match status" value="1"/>
</dbReference>
<feature type="transmembrane region" description="Helical" evidence="5">
    <location>
        <begin position="12"/>
        <end position="29"/>
    </location>
</feature>
<feature type="transmembrane region" description="Helical" evidence="5">
    <location>
        <begin position="85"/>
        <end position="105"/>
    </location>
</feature>
<organism evidence="7 8">
    <name type="scientific">Adhaeribacter arboris</name>
    <dbReference type="NCBI Taxonomy" id="2072846"/>
    <lineage>
        <taxon>Bacteria</taxon>
        <taxon>Pseudomonadati</taxon>
        <taxon>Bacteroidota</taxon>
        <taxon>Cytophagia</taxon>
        <taxon>Cytophagales</taxon>
        <taxon>Hymenobacteraceae</taxon>
        <taxon>Adhaeribacter</taxon>
    </lineage>
</organism>
<proteinExistence type="predicted"/>
<name>A0A2T2YMC3_9BACT</name>
<keyword evidence="3 5" id="KW-1133">Transmembrane helix</keyword>
<dbReference type="InterPro" id="IPR051533">
    <property type="entry name" value="WaaL-like"/>
</dbReference>
<feature type="transmembrane region" description="Helical" evidence="5">
    <location>
        <begin position="451"/>
        <end position="468"/>
    </location>
</feature>
<feature type="transmembrane region" description="Helical" evidence="5">
    <location>
        <begin position="296"/>
        <end position="314"/>
    </location>
</feature>
<evidence type="ECO:0000256" key="3">
    <source>
        <dbReference type="ARBA" id="ARBA00022989"/>
    </source>
</evidence>
<evidence type="ECO:0000256" key="1">
    <source>
        <dbReference type="ARBA" id="ARBA00004141"/>
    </source>
</evidence>
<comment type="caution">
    <text evidence="7">The sequence shown here is derived from an EMBL/GenBank/DDBJ whole genome shotgun (WGS) entry which is preliminary data.</text>
</comment>
<feature type="transmembrane region" description="Helical" evidence="5">
    <location>
        <begin position="390"/>
        <end position="408"/>
    </location>
</feature>
<accession>A0A2T2YMC3</accession>
<feature type="transmembrane region" description="Helical" evidence="5">
    <location>
        <begin position="35"/>
        <end position="55"/>
    </location>
</feature>
<dbReference type="InterPro" id="IPR007016">
    <property type="entry name" value="O-antigen_ligase-rel_domated"/>
</dbReference>
<feature type="transmembrane region" description="Helical" evidence="5">
    <location>
        <begin position="351"/>
        <end position="370"/>
    </location>
</feature>
<dbReference type="PANTHER" id="PTHR37422:SF13">
    <property type="entry name" value="LIPOPOLYSACCHARIDE BIOSYNTHESIS PROTEIN PA4999-RELATED"/>
    <property type="match status" value="1"/>
</dbReference>
<keyword evidence="8" id="KW-1185">Reference proteome</keyword>
<evidence type="ECO:0000313" key="8">
    <source>
        <dbReference type="Proteomes" id="UP000240357"/>
    </source>
</evidence>
<evidence type="ECO:0000313" key="7">
    <source>
        <dbReference type="EMBL" id="PSR56663.1"/>
    </source>
</evidence>
<dbReference type="GO" id="GO:0016020">
    <property type="term" value="C:membrane"/>
    <property type="evidence" value="ECO:0007669"/>
    <property type="project" value="UniProtKB-SubCell"/>
</dbReference>
<gene>
    <name evidence="7" type="ORF">AHMF7605_25790</name>
</gene>
<feature type="domain" description="O-antigen ligase-related" evidence="6">
    <location>
        <begin position="260"/>
        <end position="402"/>
    </location>
</feature>
<protein>
    <recommendedName>
        <fullName evidence="6">O-antigen ligase-related domain-containing protein</fullName>
    </recommendedName>
</protein>